<dbReference type="InterPro" id="IPR018187">
    <property type="entry name" value="Asp/Glu_racemase_AS_1"/>
</dbReference>
<dbReference type="UniPathway" id="UPA00219"/>
<dbReference type="EMBL" id="RBZV01000002">
    <property type="protein sequence ID" value="RKP51229.1"/>
    <property type="molecule type" value="Genomic_DNA"/>
</dbReference>
<comment type="caution">
    <text evidence="8">The sequence shown here is derived from an EMBL/GenBank/DDBJ whole genome shotgun (WGS) entry which is preliminary data.</text>
</comment>
<dbReference type="Proteomes" id="UP000280434">
    <property type="component" value="Unassembled WGS sequence"/>
</dbReference>
<evidence type="ECO:0000256" key="3">
    <source>
        <dbReference type="ARBA" id="ARBA00022960"/>
    </source>
</evidence>
<comment type="catalytic activity">
    <reaction evidence="1 7">
        <text>L-glutamate = D-glutamate</text>
        <dbReference type="Rhea" id="RHEA:12813"/>
        <dbReference type="ChEBI" id="CHEBI:29985"/>
        <dbReference type="ChEBI" id="CHEBI:29986"/>
        <dbReference type="EC" id="5.1.1.3"/>
    </reaction>
</comment>
<proteinExistence type="inferred from homology"/>
<protein>
    <recommendedName>
        <fullName evidence="2 7">Glutamate racemase</fullName>
        <ecNumber evidence="2 7">5.1.1.3</ecNumber>
    </recommendedName>
</protein>
<dbReference type="InterPro" id="IPR015942">
    <property type="entry name" value="Asp/Glu/hydantoin_racemase"/>
</dbReference>
<evidence type="ECO:0000256" key="2">
    <source>
        <dbReference type="ARBA" id="ARBA00013090"/>
    </source>
</evidence>
<feature type="active site" description="Proton donor/acceptor" evidence="7">
    <location>
        <position position="84"/>
    </location>
</feature>
<reference evidence="8 9" key="1">
    <citation type="submission" date="2018-10" db="EMBL/GenBank/DDBJ databases">
        <title>Paraburkholderia sp. 7MK8-2, isolated from soil.</title>
        <authorList>
            <person name="Gao Z.-H."/>
            <person name="Qiu L.-H."/>
        </authorList>
    </citation>
    <scope>NUCLEOTIDE SEQUENCE [LARGE SCALE GENOMIC DNA]</scope>
    <source>
        <strain evidence="8 9">7MK8-2</strain>
    </source>
</reference>
<dbReference type="GO" id="GO:0008881">
    <property type="term" value="F:glutamate racemase activity"/>
    <property type="evidence" value="ECO:0007669"/>
    <property type="project" value="UniProtKB-UniRule"/>
</dbReference>
<comment type="pathway">
    <text evidence="7">Cell wall biogenesis; peptidoglycan biosynthesis.</text>
</comment>
<accession>A0A494XT13</accession>
<evidence type="ECO:0000313" key="8">
    <source>
        <dbReference type="EMBL" id="RKP51229.1"/>
    </source>
</evidence>
<comment type="similarity">
    <text evidence="7">Belongs to the aspartate/glutamate racemases family.</text>
</comment>
<dbReference type="Gene3D" id="3.40.50.1860">
    <property type="match status" value="2"/>
</dbReference>
<evidence type="ECO:0000256" key="1">
    <source>
        <dbReference type="ARBA" id="ARBA00001602"/>
    </source>
</evidence>
<feature type="active site" description="Proton donor/acceptor" evidence="7">
    <location>
        <position position="194"/>
    </location>
</feature>
<sequence length="291" mass="30914">MGDGLARVTTRNVSAPVGIFDSGLGGLSVLRAIRAHLPEEALLYVADSLHAPYGARDNGFITERTLAIGEWLISQGAKALVVACNTATAESIALAREHLAIPIIGVEPGIKPAAALSRTRVAGVMATQVTLNSERFRTLIERHADGCRFICQPGYGLVEAVERCDVSSEQVRTLLAGYLQPMLEASADTLVLGCTHYPFLDAAIREIVGDRLTLVDTSIAIARQLERVLDANGLRAHAGTRPPSPRLCSTNDGAHMQQLASSLLGLHVAAEQAVIPLRQSSAQRTPHSHAA</sequence>
<keyword evidence="9" id="KW-1185">Reference proteome</keyword>
<dbReference type="PANTHER" id="PTHR21198">
    <property type="entry name" value="GLUTAMATE RACEMASE"/>
    <property type="match status" value="1"/>
</dbReference>
<keyword evidence="3 7" id="KW-0133">Cell shape</keyword>
<feature type="binding site" evidence="7">
    <location>
        <begin position="53"/>
        <end position="54"/>
    </location>
    <ligand>
        <name>substrate</name>
    </ligand>
</feature>
<evidence type="ECO:0000256" key="6">
    <source>
        <dbReference type="ARBA" id="ARBA00023316"/>
    </source>
</evidence>
<dbReference type="InterPro" id="IPR004391">
    <property type="entry name" value="Glu_race"/>
</dbReference>
<dbReference type="OrthoDB" id="9801055at2"/>
<dbReference type="AlphaFoldDB" id="A0A494XT13"/>
<dbReference type="GO" id="GO:0009252">
    <property type="term" value="P:peptidoglycan biosynthetic process"/>
    <property type="evidence" value="ECO:0007669"/>
    <property type="project" value="UniProtKB-UniRule"/>
</dbReference>
<keyword evidence="5 7" id="KW-0413">Isomerase</keyword>
<dbReference type="Pfam" id="PF01177">
    <property type="entry name" value="Asp_Glu_race"/>
    <property type="match status" value="1"/>
</dbReference>
<dbReference type="EC" id="5.1.1.3" evidence="2 7"/>
<dbReference type="PROSITE" id="PS00924">
    <property type="entry name" value="ASP_GLU_RACEMASE_2"/>
    <property type="match status" value="1"/>
</dbReference>
<dbReference type="GO" id="GO:0008360">
    <property type="term" value="P:regulation of cell shape"/>
    <property type="evidence" value="ECO:0007669"/>
    <property type="project" value="UniProtKB-KW"/>
</dbReference>
<evidence type="ECO:0000256" key="4">
    <source>
        <dbReference type="ARBA" id="ARBA00022984"/>
    </source>
</evidence>
<dbReference type="InterPro" id="IPR033134">
    <property type="entry name" value="Asp/Glu_racemase_AS_2"/>
</dbReference>
<evidence type="ECO:0000256" key="7">
    <source>
        <dbReference type="HAMAP-Rule" id="MF_00258"/>
    </source>
</evidence>
<organism evidence="8 9">
    <name type="scientific">Trinickia fusca</name>
    <dbReference type="NCBI Taxonomy" id="2419777"/>
    <lineage>
        <taxon>Bacteria</taxon>
        <taxon>Pseudomonadati</taxon>
        <taxon>Pseudomonadota</taxon>
        <taxon>Betaproteobacteria</taxon>
        <taxon>Burkholderiales</taxon>
        <taxon>Burkholderiaceae</taxon>
        <taxon>Trinickia</taxon>
    </lineage>
</organism>
<feature type="binding site" evidence="7">
    <location>
        <begin position="195"/>
        <end position="196"/>
    </location>
    <ligand>
        <name>substrate</name>
    </ligand>
</feature>
<dbReference type="SUPFAM" id="SSF53681">
    <property type="entry name" value="Aspartate/glutamate racemase"/>
    <property type="match status" value="2"/>
</dbReference>
<dbReference type="PANTHER" id="PTHR21198:SF2">
    <property type="entry name" value="GLUTAMATE RACEMASE"/>
    <property type="match status" value="1"/>
</dbReference>
<dbReference type="InterPro" id="IPR001920">
    <property type="entry name" value="Asp/Glu_race"/>
</dbReference>
<keyword evidence="6 7" id="KW-0961">Cell wall biogenesis/degradation</keyword>
<dbReference type="HAMAP" id="MF_00258">
    <property type="entry name" value="Glu_racemase"/>
    <property type="match status" value="1"/>
</dbReference>
<feature type="binding site" evidence="7">
    <location>
        <begin position="21"/>
        <end position="22"/>
    </location>
    <ligand>
        <name>substrate</name>
    </ligand>
</feature>
<evidence type="ECO:0000256" key="5">
    <source>
        <dbReference type="ARBA" id="ARBA00023235"/>
    </source>
</evidence>
<dbReference type="PROSITE" id="PS00923">
    <property type="entry name" value="ASP_GLU_RACEMASE_1"/>
    <property type="match status" value="1"/>
</dbReference>
<dbReference type="GO" id="GO:0071555">
    <property type="term" value="P:cell wall organization"/>
    <property type="evidence" value="ECO:0007669"/>
    <property type="project" value="UniProtKB-KW"/>
</dbReference>
<keyword evidence="4 7" id="KW-0573">Peptidoglycan synthesis</keyword>
<gene>
    <name evidence="7" type="primary">murI</name>
    <name evidence="8" type="ORF">D7S89_05535</name>
</gene>
<evidence type="ECO:0000313" key="9">
    <source>
        <dbReference type="Proteomes" id="UP000280434"/>
    </source>
</evidence>
<dbReference type="NCBIfam" id="TIGR00067">
    <property type="entry name" value="glut_race"/>
    <property type="match status" value="1"/>
</dbReference>
<feature type="binding site" evidence="7">
    <location>
        <begin position="85"/>
        <end position="86"/>
    </location>
    <ligand>
        <name>substrate</name>
    </ligand>
</feature>
<dbReference type="FunFam" id="3.40.50.1860:FF:000001">
    <property type="entry name" value="Glutamate racemase"/>
    <property type="match status" value="1"/>
</dbReference>
<comment type="function">
    <text evidence="7">Provides the (R)-glutamate required for cell wall biosynthesis.</text>
</comment>
<name>A0A494XT13_9BURK</name>